<name>A0ABN9XGT3_9DINO</name>
<evidence type="ECO:0000256" key="1">
    <source>
        <dbReference type="SAM" id="MobiDB-lite"/>
    </source>
</evidence>
<dbReference type="EMBL" id="CAUYUJ010020521">
    <property type="protein sequence ID" value="CAK0898930.1"/>
    <property type="molecule type" value="Genomic_DNA"/>
</dbReference>
<comment type="caution">
    <text evidence="2">The sequence shown here is derived from an EMBL/GenBank/DDBJ whole genome shotgun (WGS) entry which is preliminary data.</text>
</comment>
<feature type="region of interest" description="Disordered" evidence="1">
    <location>
        <begin position="1"/>
        <end position="25"/>
    </location>
</feature>
<reference evidence="2" key="1">
    <citation type="submission" date="2023-10" db="EMBL/GenBank/DDBJ databases">
        <authorList>
            <person name="Chen Y."/>
            <person name="Shah S."/>
            <person name="Dougan E. K."/>
            <person name="Thang M."/>
            <person name="Chan C."/>
        </authorList>
    </citation>
    <scope>NUCLEOTIDE SEQUENCE [LARGE SCALE GENOMIC DNA]</scope>
</reference>
<organism evidence="2 3">
    <name type="scientific">Prorocentrum cordatum</name>
    <dbReference type="NCBI Taxonomy" id="2364126"/>
    <lineage>
        <taxon>Eukaryota</taxon>
        <taxon>Sar</taxon>
        <taxon>Alveolata</taxon>
        <taxon>Dinophyceae</taxon>
        <taxon>Prorocentrales</taxon>
        <taxon>Prorocentraceae</taxon>
        <taxon>Prorocentrum</taxon>
    </lineage>
</organism>
<dbReference type="Proteomes" id="UP001189429">
    <property type="component" value="Unassembled WGS sequence"/>
</dbReference>
<sequence length="272" mass="30214">MSQGRNAGSDMDGGSNGTANRTGNRTVDTRLRNLYGSSEECDLWVHLSLNGSQPPLGAVLDEARGASAGLQLLWHERVRYEESPAPSSKNVSVGPFSEEVLNGTVLPFVHATLLRTELLEGGLESIPPHQVVTQSLALVAMLRELRPAEQAGSLFAGEDDPPRPVLNMSAVRLPYFKTKVEVRPVFDQSRRTKHRHNHQCSKVLADFWGRRWTPLLTFLSAPPLAWDRVEGGRARRGPMDSARIYEGCCYACACFLFFCNRCIPRRSSKLLR</sequence>
<protein>
    <submittedName>
        <fullName evidence="2">Uncharacterized protein</fullName>
    </submittedName>
</protein>
<proteinExistence type="predicted"/>
<accession>A0ABN9XGT3</accession>
<keyword evidence="3" id="KW-1185">Reference proteome</keyword>
<gene>
    <name evidence="2" type="ORF">PCOR1329_LOCUS76579</name>
</gene>
<evidence type="ECO:0000313" key="2">
    <source>
        <dbReference type="EMBL" id="CAK0898930.1"/>
    </source>
</evidence>
<evidence type="ECO:0000313" key="3">
    <source>
        <dbReference type="Proteomes" id="UP001189429"/>
    </source>
</evidence>